<dbReference type="SFLD" id="SFLDG01083">
    <property type="entry name" value="Uncharacterised_Radical_SAM_Su"/>
    <property type="match status" value="1"/>
</dbReference>
<dbReference type="InterPro" id="IPR013785">
    <property type="entry name" value="Aldolase_TIM"/>
</dbReference>
<dbReference type="EMBL" id="FNLL01000015">
    <property type="protein sequence ID" value="SDU59184.1"/>
    <property type="molecule type" value="Genomic_DNA"/>
</dbReference>
<evidence type="ECO:0000313" key="9">
    <source>
        <dbReference type="Proteomes" id="UP000199608"/>
    </source>
</evidence>
<dbReference type="GO" id="GO:0051539">
    <property type="term" value="F:4 iron, 4 sulfur cluster binding"/>
    <property type="evidence" value="ECO:0007669"/>
    <property type="project" value="UniProtKB-KW"/>
</dbReference>
<keyword evidence="9" id="KW-1185">Reference proteome</keyword>
<evidence type="ECO:0000259" key="7">
    <source>
        <dbReference type="PROSITE" id="PS51918"/>
    </source>
</evidence>
<comment type="cofactor">
    <cofactor evidence="1">
        <name>[4Fe-4S] cluster</name>
        <dbReference type="ChEBI" id="CHEBI:49883"/>
    </cofactor>
</comment>
<dbReference type="Proteomes" id="UP000199608">
    <property type="component" value="Unassembled WGS sequence"/>
</dbReference>
<evidence type="ECO:0000256" key="2">
    <source>
        <dbReference type="ARBA" id="ARBA00022485"/>
    </source>
</evidence>
<dbReference type="PANTHER" id="PTHR43787:SF11">
    <property type="entry name" value="UPF0026 PROTEIN SLR1464"/>
    <property type="match status" value="1"/>
</dbReference>
<keyword evidence="5" id="KW-0408">Iron</keyword>
<feature type="domain" description="Radical SAM core" evidence="7">
    <location>
        <begin position="13"/>
        <end position="247"/>
    </location>
</feature>
<dbReference type="GO" id="GO:0003824">
    <property type="term" value="F:catalytic activity"/>
    <property type="evidence" value="ECO:0007669"/>
    <property type="project" value="InterPro"/>
</dbReference>
<dbReference type="PANTHER" id="PTHR43787">
    <property type="entry name" value="FEMO COFACTOR BIOSYNTHESIS PROTEIN NIFB-RELATED"/>
    <property type="match status" value="1"/>
</dbReference>
<dbReference type="AlphaFoldDB" id="A0A1H2JRL7"/>
<protein>
    <submittedName>
        <fullName evidence="8">Wyosine [tRNA(Phe)-imidazoG37] synthetase, radical SAM superfamily</fullName>
    </submittedName>
</protein>
<keyword evidence="4" id="KW-0479">Metal-binding</keyword>
<dbReference type="InterPro" id="IPR058240">
    <property type="entry name" value="rSAM_sf"/>
</dbReference>
<dbReference type="PROSITE" id="PS51918">
    <property type="entry name" value="RADICAL_SAM"/>
    <property type="match status" value="1"/>
</dbReference>
<evidence type="ECO:0000256" key="6">
    <source>
        <dbReference type="ARBA" id="ARBA00023014"/>
    </source>
</evidence>
<gene>
    <name evidence="8" type="ORF">SAMN04487931_1156</name>
</gene>
<dbReference type="InterPro" id="IPR040084">
    <property type="entry name" value="GTPase_Obg"/>
</dbReference>
<dbReference type="Pfam" id="PF04055">
    <property type="entry name" value="Radical_SAM"/>
    <property type="match status" value="1"/>
</dbReference>
<dbReference type="RefSeq" id="WP_092237688.1">
    <property type="nucleotide sequence ID" value="NZ_FNLL01000015.1"/>
</dbReference>
<dbReference type="SMART" id="SM00729">
    <property type="entry name" value="Elp3"/>
    <property type="match status" value="1"/>
</dbReference>
<accession>A0A1H2JRL7</accession>
<name>A0A1H2JRL7_9BACT</name>
<evidence type="ECO:0000256" key="4">
    <source>
        <dbReference type="ARBA" id="ARBA00022723"/>
    </source>
</evidence>
<dbReference type="SFLD" id="SFLDS00029">
    <property type="entry name" value="Radical_SAM"/>
    <property type="match status" value="1"/>
</dbReference>
<evidence type="ECO:0000256" key="5">
    <source>
        <dbReference type="ARBA" id="ARBA00023004"/>
    </source>
</evidence>
<organism evidence="8 9">
    <name type="scientific">Desulfobacula phenolica</name>
    <dbReference type="NCBI Taxonomy" id="90732"/>
    <lineage>
        <taxon>Bacteria</taxon>
        <taxon>Pseudomonadati</taxon>
        <taxon>Thermodesulfobacteriota</taxon>
        <taxon>Desulfobacteria</taxon>
        <taxon>Desulfobacterales</taxon>
        <taxon>Desulfobacteraceae</taxon>
        <taxon>Desulfobacula</taxon>
    </lineage>
</organism>
<evidence type="ECO:0000256" key="1">
    <source>
        <dbReference type="ARBA" id="ARBA00001966"/>
    </source>
</evidence>
<reference evidence="9" key="1">
    <citation type="submission" date="2016-10" db="EMBL/GenBank/DDBJ databases">
        <authorList>
            <person name="Varghese N."/>
            <person name="Submissions S."/>
        </authorList>
    </citation>
    <scope>NUCLEOTIDE SEQUENCE [LARGE SCALE GENOMIC DNA]</scope>
    <source>
        <strain evidence="9">DSM 3384</strain>
    </source>
</reference>
<evidence type="ECO:0000256" key="3">
    <source>
        <dbReference type="ARBA" id="ARBA00022691"/>
    </source>
</evidence>
<dbReference type="Gene3D" id="3.20.20.70">
    <property type="entry name" value="Aldolase class I"/>
    <property type="match status" value="1"/>
</dbReference>
<keyword evidence="2" id="KW-0004">4Fe-4S</keyword>
<dbReference type="SUPFAM" id="SSF102114">
    <property type="entry name" value="Radical SAM enzymes"/>
    <property type="match status" value="1"/>
</dbReference>
<evidence type="ECO:0000313" key="8">
    <source>
        <dbReference type="EMBL" id="SDU59184.1"/>
    </source>
</evidence>
<dbReference type="InterPro" id="IPR007197">
    <property type="entry name" value="rSAM"/>
</dbReference>
<dbReference type="GO" id="GO:0046872">
    <property type="term" value="F:metal ion binding"/>
    <property type="evidence" value="ECO:0007669"/>
    <property type="project" value="UniProtKB-KW"/>
</dbReference>
<keyword evidence="6" id="KW-0411">Iron-sulfur</keyword>
<keyword evidence="3" id="KW-0949">S-adenosyl-L-methionine</keyword>
<sequence>MNSKTVFGPVPSRRLGKSVGINNIPPKICTYSCVYCQLGKTQKMIVYRCVFHDPDRLVEETKTKLINAQSNNESIDYLTIVSDGEPTLDAKLGLLIDRLRPLGIKIAVITNSSLLHRIDVRHDLCKADWVSVKIDTLDEKTWRKIDRPHNGIKFDVMLDGISSFAKKFTGRLVTETMLIKGLNDDRQNIEKTADFILGIDCATAYLSIPTRPPAQKWVKPPGEQALNQAYHVFDDRGINTEYLMGYEGNQFAFTGNIEDDILSITSVHPMRKDAVAGYLKKAGSDFSVIEKLLEENKLKVSEYQNEQFYIRKLPVI</sequence>
<proteinExistence type="predicted"/>
<dbReference type="CDD" id="cd01335">
    <property type="entry name" value="Radical_SAM"/>
    <property type="match status" value="1"/>
</dbReference>
<dbReference type="InterPro" id="IPR006638">
    <property type="entry name" value="Elp3/MiaA/NifB-like_rSAM"/>
</dbReference>